<feature type="compositionally biased region" description="Polar residues" evidence="1">
    <location>
        <begin position="154"/>
        <end position="178"/>
    </location>
</feature>
<protein>
    <submittedName>
        <fullName evidence="2">Uncharacterized protein</fullName>
    </submittedName>
</protein>
<sequence>MVVKWFSGVREALFSDPNVYDILWGKRLGFARVVINSRTPVIPMFTENCRESFRTPVWGRSFFRWIYEKTKMPLCPIYGGFPVKMVTHLGKPMTFDYDNVTPEEVRRQIKREVRALIRKHQRLPGSILRGIAQRFRSKKSQQREVLPEQIELLSRSNGQSNGATTQEEIPATTSDATT</sequence>
<accession>A0AAN8IPZ2</accession>
<dbReference type="PANTHER" id="PTHR22753:SF14">
    <property type="entry name" value="MONOACYLGLYCEROL_DIACYLGLYCEROL O-ACYLTRANSFERASE"/>
    <property type="match status" value="1"/>
</dbReference>
<dbReference type="AlphaFoldDB" id="A0AAN8IPZ2"/>
<evidence type="ECO:0000256" key="1">
    <source>
        <dbReference type="SAM" id="MobiDB-lite"/>
    </source>
</evidence>
<dbReference type="EMBL" id="WIXE01010647">
    <property type="protein sequence ID" value="KAK5977402.1"/>
    <property type="molecule type" value="Genomic_DNA"/>
</dbReference>
<evidence type="ECO:0000313" key="3">
    <source>
        <dbReference type="Proteomes" id="UP001331761"/>
    </source>
</evidence>
<dbReference type="GO" id="GO:0016020">
    <property type="term" value="C:membrane"/>
    <property type="evidence" value="ECO:0007669"/>
    <property type="project" value="TreeGrafter"/>
</dbReference>
<dbReference type="Proteomes" id="UP001331761">
    <property type="component" value="Unassembled WGS sequence"/>
</dbReference>
<proteinExistence type="predicted"/>
<evidence type="ECO:0000313" key="2">
    <source>
        <dbReference type="EMBL" id="KAK5977402.1"/>
    </source>
</evidence>
<name>A0AAN8IPZ2_TRICO</name>
<organism evidence="2 3">
    <name type="scientific">Trichostrongylus colubriformis</name>
    <name type="common">Black scour worm</name>
    <dbReference type="NCBI Taxonomy" id="6319"/>
    <lineage>
        <taxon>Eukaryota</taxon>
        <taxon>Metazoa</taxon>
        <taxon>Ecdysozoa</taxon>
        <taxon>Nematoda</taxon>
        <taxon>Chromadorea</taxon>
        <taxon>Rhabditida</taxon>
        <taxon>Rhabditina</taxon>
        <taxon>Rhabditomorpha</taxon>
        <taxon>Strongyloidea</taxon>
        <taxon>Trichostrongylidae</taxon>
        <taxon>Trichostrongylus</taxon>
    </lineage>
</organism>
<comment type="caution">
    <text evidence="2">The sequence shown here is derived from an EMBL/GenBank/DDBJ whole genome shotgun (WGS) entry which is preliminary data.</text>
</comment>
<gene>
    <name evidence="2" type="ORF">GCK32_007901</name>
</gene>
<feature type="region of interest" description="Disordered" evidence="1">
    <location>
        <begin position="153"/>
        <end position="178"/>
    </location>
</feature>
<keyword evidence="3" id="KW-1185">Reference proteome</keyword>
<dbReference type="CDD" id="cd07987">
    <property type="entry name" value="LPLAT_MGAT-like"/>
    <property type="match status" value="1"/>
</dbReference>
<dbReference type="PANTHER" id="PTHR22753">
    <property type="entry name" value="TRANSMEMBRANE PROTEIN 68"/>
    <property type="match status" value="1"/>
</dbReference>
<reference evidence="2 3" key="1">
    <citation type="submission" date="2019-10" db="EMBL/GenBank/DDBJ databases">
        <title>Assembly and Annotation for the nematode Trichostrongylus colubriformis.</title>
        <authorList>
            <person name="Martin J."/>
        </authorList>
    </citation>
    <scope>NUCLEOTIDE SEQUENCE [LARGE SCALE GENOMIC DNA]</scope>
    <source>
        <strain evidence="2">G859</strain>
        <tissue evidence="2">Whole worm</tissue>
    </source>
</reference>